<gene>
    <name evidence="1" type="ORF">AERYTH_08165</name>
</gene>
<dbReference type="EMBL" id="CP011502">
    <property type="protein sequence ID" value="ALX04668.1"/>
    <property type="molecule type" value="Genomic_DNA"/>
</dbReference>
<keyword evidence="2" id="KW-1185">Reference proteome</keyword>
<dbReference type="Proteomes" id="UP000067689">
    <property type="component" value="Chromosome"/>
</dbReference>
<accession>A0A0U4CPU8</accession>
<dbReference type="PATRIC" id="fig|2041.4.peg.1713"/>
<dbReference type="KEGG" id="aer:AERYTH_08165"/>
<protein>
    <recommendedName>
        <fullName evidence="3">Lipoprotein</fullName>
    </recommendedName>
</protein>
<dbReference type="STRING" id="2041.AERYTH_08165"/>
<organism evidence="1 2">
    <name type="scientific">Aeromicrobium erythreum</name>
    <dbReference type="NCBI Taxonomy" id="2041"/>
    <lineage>
        <taxon>Bacteria</taxon>
        <taxon>Bacillati</taxon>
        <taxon>Actinomycetota</taxon>
        <taxon>Actinomycetes</taxon>
        <taxon>Propionibacteriales</taxon>
        <taxon>Nocardioidaceae</taxon>
        <taxon>Aeromicrobium</taxon>
    </lineage>
</organism>
<proteinExistence type="predicted"/>
<name>A0A0U4CPU8_9ACTN</name>
<dbReference type="AlphaFoldDB" id="A0A0U4CPU8"/>
<evidence type="ECO:0008006" key="3">
    <source>
        <dbReference type="Google" id="ProtNLM"/>
    </source>
</evidence>
<sequence>MMASLFGCGGGGGGADDPADAERVAAQTRSAAQETFDAIGRGVEVLGYTSTGAGRWVICGMEPSPNGTQYVAEIAVTQSNVPPSQYGAVVREQAEAQGWSVEQVAGDTLEGRKDGLRLRAQYGSAAMNLSVRSRCLDVPKDEIRRLTDLPKDELGVEPPA</sequence>
<reference evidence="1 2" key="1">
    <citation type="journal article" date="1991" name="Int. J. Syst. Bacteriol.">
        <title>Description of the erythromycin-producing bacterium Arthrobacter sp. strain NRRL B-3381 as Aeromicrobium erythreum gen. nov., sp. nov.</title>
        <authorList>
            <person name="Miller E.S."/>
            <person name="Woese C.R."/>
            <person name="Brenner S."/>
        </authorList>
    </citation>
    <scope>NUCLEOTIDE SEQUENCE [LARGE SCALE GENOMIC DNA]</scope>
    <source>
        <strain evidence="1 2">AR18</strain>
    </source>
</reference>
<evidence type="ECO:0000313" key="2">
    <source>
        <dbReference type="Proteomes" id="UP000067689"/>
    </source>
</evidence>
<evidence type="ECO:0000313" key="1">
    <source>
        <dbReference type="EMBL" id="ALX04668.1"/>
    </source>
</evidence>